<dbReference type="EMBL" id="JBBJCI010000366">
    <property type="protein sequence ID" value="KAK7232790.1"/>
    <property type="molecule type" value="Genomic_DNA"/>
</dbReference>
<evidence type="ECO:0000313" key="2">
    <source>
        <dbReference type="EMBL" id="KAK7232790.1"/>
    </source>
</evidence>
<keyword evidence="3" id="KW-1185">Reference proteome</keyword>
<evidence type="ECO:0000313" key="3">
    <source>
        <dbReference type="Proteomes" id="UP001363151"/>
    </source>
</evidence>
<keyword evidence="1" id="KW-0812">Transmembrane</keyword>
<sequence length="69" mass="7899">MEPATFSYDFERRVNVYREEAVSPRYFGALAGALCFLIFVMFVVVALEPADPAPATRRRPPRKKRPPAR</sequence>
<dbReference type="Proteomes" id="UP001363151">
    <property type="component" value="Unassembled WGS sequence"/>
</dbReference>
<accession>A0ABR1FL14</accession>
<organism evidence="2 3">
    <name type="scientific">Aureococcus anophagefferens</name>
    <name type="common">Harmful bloom alga</name>
    <dbReference type="NCBI Taxonomy" id="44056"/>
    <lineage>
        <taxon>Eukaryota</taxon>
        <taxon>Sar</taxon>
        <taxon>Stramenopiles</taxon>
        <taxon>Ochrophyta</taxon>
        <taxon>Pelagophyceae</taxon>
        <taxon>Pelagomonadales</taxon>
        <taxon>Pelagomonadaceae</taxon>
        <taxon>Aureococcus</taxon>
    </lineage>
</organism>
<feature type="transmembrane region" description="Helical" evidence="1">
    <location>
        <begin position="26"/>
        <end position="47"/>
    </location>
</feature>
<keyword evidence="1" id="KW-1133">Transmembrane helix</keyword>
<gene>
    <name evidence="2" type="ORF">SO694_00037230</name>
</gene>
<evidence type="ECO:0000256" key="1">
    <source>
        <dbReference type="SAM" id="Phobius"/>
    </source>
</evidence>
<reference evidence="2 3" key="1">
    <citation type="submission" date="2024-03" db="EMBL/GenBank/DDBJ databases">
        <title>Aureococcus anophagefferens CCMP1851 and Kratosvirus quantuckense: Draft genome of a second virus-susceptible host strain in the model system.</title>
        <authorList>
            <person name="Chase E."/>
            <person name="Truchon A.R."/>
            <person name="Schepens W."/>
            <person name="Wilhelm S.W."/>
        </authorList>
    </citation>
    <scope>NUCLEOTIDE SEQUENCE [LARGE SCALE GENOMIC DNA]</scope>
    <source>
        <strain evidence="2 3">CCMP1851</strain>
    </source>
</reference>
<comment type="caution">
    <text evidence="2">The sequence shown here is derived from an EMBL/GenBank/DDBJ whole genome shotgun (WGS) entry which is preliminary data.</text>
</comment>
<proteinExistence type="predicted"/>
<evidence type="ECO:0008006" key="4">
    <source>
        <dbReference type="Google" id="ProtNLM"/>
    </source>
</evidence>
<protein>
    <recommendedName>
        <fullName evidence="4">Endoplasmic reticulum vesicle transporter N-terminal domain-containing protein</fullName>
    </recommendedName>
</protein>
<name>A0ABR1FL14_AURAN</name>
<keyword evidence="1" id="KW-0472">Membrane</keyword>